<evidence type="ECO:0000256" key="3">
    <source>
        <dbReference type="ARBA" id="ARBA00022989"/>
    </source>
</evidence>
<dbReference type="EMBL" id="JACAGB010000012">
    <property type="protein sequence ID" value="KAF6331860.1"/>
    <property type="molecule type" value="Genomic_DNA"/>
</dbReference>
<keyword evidence="2" id="KW-0812">Transmembrane</keyword>
<dbReference type="Proteomes" id="UP000558488">
    <property type="component" value="Unassembled WGS sequence"/>
</dbReference>
<keyword evidence="3" id="KW-1133">Transmembrane helix</keyword>
<comment type="caution">
    <text evidence="7">The sequence shown here is derived from an EMBL/GenBank/DDBJ whole genome shotgun (WGS) entry which is preliminary data.</text>
</comment>
<dbReference type="PANTHER" id="PTHR21859">
    <property type="entry name" value="ACROSOME-SPECIFIC PROTEIN"/>
    <property type="match status" value="1"/>
</dbReference>
<evidence type="ECO:0000313" key="8">
    <source>
        <dbReference type="Proteomes" id="UP000558488"/>
    </source>
</evidence>
<organism evidence="7 8">
    <name type="scientific">Pipistrellus kuhlii</name>
    <name type="common">Kuhl's pipistrelle</name>
    <dbReference type="NCBI Taxonomy" id="59472"/>
    <lineage>
        <taxon>Eukaryota</taxon>
        <taxon>Metazoa</taxon>
        <taxon>Chordata</taxon>
        <taxon>Craniata</taxon>
        <taxon>Vertebrata</taxon>
        <taxon>Euteleostomi</taxon>
        <taxon>Mammalia</taxon>
        <taxon>Eutheria</taxon>
        <taxon>Laurasiatheria</taxon>
        <taxon>Chiroptera</taxon>
        <taxon>Yangochiroptera</taxon>
        <taxon>Vespertilionidae</taxon>
        <taxon>Pipistrellus</taxon>
    </lineage>
</organism>
<gene>
    <name evidence="7" type="ORF">mPipKuh1_008168</name>
</gene>
<comment type="subcellular location">
    <subcellularLocation>
        <location evidence="1">Membrane</location>
        <topology evidence="1">Single-pass membrane protein</topology>
    </subcellularLocation>
</comment>
<accession>A0A7J7W3N9</accession>
<dbReference type="Pfam" id="PF15371">
    <property type="entry name" value="DUF4599"/>
    <property type="match status" value="1"/>
</dbReference>
<protein>
    <recommendedName>
        <fullName evidence="6">SPATA31-like domain-containing protein</fullName>
    </recommendedName>
</protein>
<evidence type="ECO:0000256" key="4">
    <source>
        <dbReference type="ARBA" id="ARBA00023136"/>
    </source>
</evidence>
<feature type="domain" description="SPATA31-like" evidence="6">
    <location>
        <begin position="17"/>
        <end position="72"/>
    </location>
</feature>
<evidence type="ECO:0000256" key="1">
    <source>
        <dbReference type="ARBA" id="ARBA00004167"/>
    </source>
</evidence>
<proteinExistence type="inferred from homology"/>
<keyword evidence="8" id="KW-1185">Reference proteome</keyword>
<evidence type="ECO:0000259" key="6">
    <source>
        <dbReference type="Pfam" id="PF15371"/>
    </source>
</evidence>
<comment type="similarity">
    <text evidence="5">Belongs to the SPATA31 family.</text>
</comment>
<evidence type="ECO:0000256" key="2">
    <source>
        <dbReference type="ARBA" id="ARBA00022692"/>
    </source>
</evidence>
<reference evidence="7 8" key="1">
    <citation type="journal article" date="2020" name="Nature">
        <title>Six reference-quality genomes reveal evolution of bat adaptations.</title>
        <authorList>
            <person name="Jebb D."/>
            <person name="Huang Z."/>
            <person name="Pippel M."/>
            <person name="Hughes G.M."/>
            <person name="Lavrichenko K."/>
            <person name="Devanna P."/>
            <person name="Winkler S."/>
            <person name="Jermiin L.S."/>
            <person name="Skirmuntt E.C."/>
            <person name="Katzourakis A."/>
            <person name="Burkitt-Gray L."/>
            <person name="Ray D.A."/>
            <person name="Sullivan K.A.M."/>
            <person name="Roscito J.G."/>
            <person name="Kirilenko B.M."/>
            <person name="Davalos L.M."/>
            <person name="Corthals A.P."/>
            <person name="Power M.L."/>
            <person name="Jones G."/>
            <person name="Ransome R.D."/>
            <person name="Dechmann D.K.N."/>
            <person name="Locatelli A.G."/>
            <person name="Puechmaille S.J."/>
            <person name="Fedrigo O."/>
            <person name="Jarvis E.D."/>
            <person name="Hiller M."/>
            <person name="Vernes S.C."/>
            <person name="Myers E.W."/>
            <person name="Teeling E.C."/>
        </authorList>
    </citation>
    <scope>NUCLEOTIDE SEQUENCE [LARGE SCALE GENOMIC DNA]</scope>
    <source>
        <strain evidence="7">MPipKuh1</strain>
        <tissue evidence="7">Flight muscle</tissue>
    </source>
</reference>
<dbReference type="InterPro" id="IPR027970">
    <property type="entry name" value="SPATA31-like"/>
</dbReference>
<sequence>MVPSTFIGSYAQTSPVSPLGHHHYTIRFRQLLCPDPTCEVCNDATAKMDQLLSSLALEDATLSVSLLASASPHLVLRLRVLLFTQKPLTLKIIFVDFFINQDINPFPDLAQKGNSTESVSYHHMPQTLSVSPATHYSLTVTQPKPIHISSKPALENSSSDITGALATYAPQGTDHPSM</sequence>
<dbReference type="GO" id="GO:0016020">
    <property type="term" value="C:membrane"/>
    <property type="evidence" value="ECO:0007669"/>
    <property type="project" value="UniProtKB-SubCell"/>
</dbReference>
<name>A0A7J7W3N9_PIPKU</name>
<keyword evidence="4" id="KW-0472">Membrane</keyword>
<evidence type="ECO:0000313" key="7">
    <source>
        <dbReference type="EMBL" id="KAF6331860.1"/>
    </source>
</evidence>
<dbReference type="PANTHER" id="PTHR21859:SF51">
    <property type="entry name" value="RIKEN CDNA 1700014D04 GENE"/>
    <property type="match status" value="1"/>
</dbReference>
<evidence type="ECO:0000256" key="5">
    <source>
        <dbReference type="ARBA" id="ARBA00035009"/>
    </source>
</evidence>
<dbReference type="AlphaFoldDB" id="A0A7J7W3N9"/>